<evidence type="ECO:0000313" key="2">
    <source>
        <dbReference type="Proteomes" id="UP000275078"/>
    </source>
</evidence>
<accession>A0A3N4IL98</accession>
<dbReference type="Gene3D" id="3.40.30.10">
    <property type="entry name" value="Glutaredoxin"/>
    <property type="match status" value="1"/>
</dbReference>
<reference evidence="1 2" key="1">
    <citation type="journal article" date="2018" name="Nat. Ecol. Evol.">
        <title>Pezizomycetes genomes reveal the molecular basis of ectomycorrhizal truffle lifestyle.</title>
        <authorList>
            <person name="Murat C."/>
            <person name="Payen T."/>
            <person name="Noel B."/>
            <person name="Kuo A."/>
            <person name="Morin E."/>
            <person name="Chen J."/>
            <person name="Kohler A."/>
            <person name="Krizsan K."/>
            <person name="Balestrini R."/>
            <person name="Da Silva C."/>
            <person name="Montanini B."/>
            <person name="Hainaut M."/>
            <person name="Levati E."/>
            <person name="Barry K.W."/>
            <person name="Belfiori B."/>
            <person name="Cichocki N."/>
            <person name="Clum A."/>
            <person name="Dockter R.B."/>
            <person name="Fauchery L."/>
            <person name="Guy J."/>
            <person name="Iotti M."/>
            <person name="Le Tacon F."/>
            <person name="Lindquist E.A."/>
            <person name="Lipzen A."/>
            <person name="Malagnac F."/>
            <person name="Mello A."/>
            <person name="Molinier V."/>
            <person name="Miyauchi S."/>
            <person name="Poulain J."/>
            <person name="Riccioni C."/>
            <person name="Rubini A."/>
            <person name="Sitrit Y."/>
            <person name="Splivallo R."/>
            <person name="Traeger S."/>
            <person name="Wang M."/>
            <person name="Zifcakova L."/>
            <person name="Wipf D."/>
            <person name="Zambonelli A."/>
            <person name="Paolocci F."/>
            <person name="Nowrousian M."/>
            <person name="Ottonello S."/>
            <person name="Baldrian P."/>
            <person name="Spatafora J.W."/>
            <person name="Henrissat B."/>
            <person name="Nagy L.G."/>
            <person name="Aury J.M."/>
            <person name="Wincker P."/>
            <person name="Grigoriev I.V."/>
            <person name="Bonfante P."/>
            <person name="Martin F.M."/>
        </authorList>
    </citation>
    <scope>NUCLEOTIDE SEQUENCE [LARGE SCALE GENOMIC DNA]</scope>
    <source>
        <strain evidence="1 2">RN42</strain>
    </source>
</reference>
<keyword evidence="2" id="KW-1185">Reference proteome</keyword>
<dbReference type="SUPFAM" id="SSF52833">
    <property type="entry name" value="Thioredoxin-like"/>
    <property type="match status" value="1"/>
</dbReference>
<sequence length="225" mass="25349">MALPPRFAKHALSFPAPNATISPHPHTLEFHLDYTCPFSAKFFRHILAALAYIPSIPNPYGLNIIFRQQIQPWHPTSTLVHEAALVAERLGQVDESKEGWEGNPFWVFSKALFEHMSDFTDHRTAGEGREETYQRLAKLLNETVGVDKEKALGELRLKEVTEDNSSGNVGNSVEADLKWHVKQARYASVHVSPTALWDGIIDNSISSSWDKDKWVEYLTAQLAQG</sequence>
<dbReference type="EMBL" id="ML119648">
    <property type="protein sequence ID" value="RPA86915.1"/>
    <property type="molecule type" value="Genomic_DNA"/>
</dbReference>
<proteinExistence type="predicted"/>
<dbReference type="InterPro" id="IPR036249">
    <property type="entry name" value="Thioredoxin-like_sf"/>
</dbReference>
<dbReference type="STRING" id="1160509.A0A3N4IL98"/>
<dbReference type="PANTHER" id="PTHR33875">
    <property type="entry name" value="OS09G0542200 PROTEIN"/>
    <property type="match status" value="1"/>
</dbReference>
<evidence type="ECO:0008006" key="3">
    <source>
        <dbReference type="Google" id="ProtNLM"/>
    </source>
</evidence>
<dbReference type="Proteomes" id="UP000275078">
    <property type="component" value="Unassembled WGS sequence"/>
</dbReference>
<dbReference type="OrthoDB" id="37297at2759"/>
<evidence type="ECO:0000313" key="1">
    <source>
        <dbReference type="EMBL" id="RPA86915.1"/>
    </source>
</evidence>
<dbReference type="PANTHER" id="PTHR33875:SF2">
    <property type="entry name" value="ACR183CP"/>
    <property type="match status" value="1"/>
</dbReference>
<dbReference type="AlphaFoldDB" id="A0A3N4IL98"/>
<name>A0A3N4IL98_ASCIM</name>
<organism evidence="1 2">
    <name type="scientific">Ascobolus immersus RN42</name>
    <dbReference type="NCBI Taxonomy" id="1160509"/>
    <lineage>
        <taxon>Eukaryota</taxon>
        <taxon>Fungi</taxon>
        <taxon>Dikarya</taxon>
        <taxon>Ascomycota</taxon>
        <taxon>Pezizomycotina</taxon>
        <taxon>Pezizomycetes</taxon>
        <taxon>Pezizales</taxon>
        <taxon>Ascobolaceae</taxon>
        <taxon>Ascobolus</taxon>
    </lineage>
</organism>
<protein>
    <recommendedName>
        <fullName evidence="3">Thioredoxin-like fold domain-containing protein</fullName>
    </recommendedName>
</protein>
<gene>
    <name evidence="1" type="ORF">BJ508DRAFT_372627</name>
</gene>